<keyword evidence="1" id="KW-0472">Membrane</keyword>
<feature type="domain" description="Low molecular weight protein antigen 6 PH" evidence="2">
    <location>
        <begin position="73"/>
        <end position="147"/>
    </location>
</feature>
<dbReference type="RefSeq" id="WP_189079827.1">
    <property type="nucleotide sequence ID" value="NZ_BMMX01000011.1"/>
</dbReference>
<evidence type="ECO:0000256" key="1">
    <source>
        <dbReference type="SAM" id="Phobius"/>
    </source>
</evidence>
<evidence type="ECO:0000259" key="2">
    <source>
        <dbReference type="Pfam" id="PF10756"/>
    </source>
</evidence>
<keyword evidence="1" id="KW-0812">Transmembrane</keyword>
<protein>
    <recommendedName>
        <fullName evidence="2">Low molecular weight protein antigen 6 PH domain-containing protein</fullName>
    </recommendedName>
</protein>
<name>A0A8J3BYW1_9ACTN</name>
<dbReference type="Pfam" id="PF10756">
    <property type="entry name" value="bPH_6"/>
    <property type="match status" value="1"/>
</dbReference>
<dbReference type="EMBL" id="BMMX01000011">
    <property type="protein sequence ID" value="GGK94090.1"/>
    <property type="molecule type" value="Genomic_DNA"/>
</dbReference>
<reference evidence="3" key="1">
    <citation type="journal article" date="2014" name="Int. J. Syst. Evol. Microbiol.">
        <title>Complete genome sequence of Corynebacterium casei LMG S-19264T (=DSM 44701T), isolated from a smear-ripened cheese.</title>
        <authorList>
            <consortium name="US DOE Joint Genome Institute (JGI-PGF)"/>
            <person name="Walter F."/>
            <person name="Albersmeier A."/>
            <person name="Kalinowski J."/>
            <person name="Ruckert C."/>
        </authorList>
    </citation>
    <scope>NUCLEOTIDE SEQUENCE</scope>
    <source>
        <strain evidence="3">CGMCC 4.7299</strain>
    </source>
</reference>
<accession>A0A8J3BYW1</accession>
<organism evidence="3 4">
    <name type="scientific">Mangrovihabitans endophyticus</name>
    <dbReference type="NCBI Taxonomy" id="1751298"/>
    <lineage>
        <taxon>Bacteria</taxon>
        <taxon>Bacillati</taxon>
        <taxon>Actinomycetota</taxon>
        <taxon>Actinomycetes</taxon>
        <taxon>Micromonosporales</taxon>
        <taxon>Micromonosporaceae</taxon>
        <taxon>Mangrovihabitans</taxon>
    </lineage>
</organism>
<comment type="caution">
    <text evidence="3">The sequence shown here is derived from an EMBL/GenBank/DDBJ whole genome shotgun (WGS) entry which is preliminary data.</text>
</comment>
<dbReference type="Proteomes" id="UP000656042">
    <property type="component" value="Unassembled WGS sequence"/>
</dbReference>
<dbReference type="InterPro" id="IPR019692">
    <property type="entry name" value="CFP-6_PH"/>
</dbReference>
<keyword evidence="4" id="KW-1185">Reference proteome</keyword>
<keyword evidence="1" id="KW-1133">Transmembrane helix</keyword>
<evidence type="ECO:0000313" key="3">
    <source>
        <dbReference type="EMBL" id="GGK94090.1"/>
    </source>
</evidence>
<feature type="transmembrane region" description="Helical" evidence="1">
    <location>
        <begin position="47"/>
        <end position="65"/>
    </location>
</feature>
<evidence type="ECO:0000313" key="4">
    <source>
        <dbReference type="Proteomes" id="UP000656042"/>
    </source>
</evidence>
<dbReference type="AlphaFoldDB" id="A0A8J3BYW1"/>
<feature type="transmembrane region" description="Helical" evidence="1">
    <location>
        <begin position="23"/>
        <end position="41"/>
    </location>
</feature>
<proteinExistence type="predicted"/>
<gene>
    <name evidence="3" type="ORF">GCM10012284_30170</name>
</gene>
<sequence length="151" mass="16217">MSPSPEPEPPSDSSAQPWQIKPVIPVTKGLGAVAVLVLVFAFGRHDIVQWCIAGVASAGLAIWALRDLVAPIRLAADAEGLTLVTGYAGRRHVGWAEVERLRLDRRERFGMTTSLLEVDTGDNIYLFGMHDLGAEPADVLDTLSDLRSSAA</sequence>
<reference evidence="3" key="2">
    <citation type="submission" date="2020-09" db="EMBL/GenBank/DDBJ databases">
        <authorList>
            <person name="Sun Q."/>
            <person name="Zhou Y."/>
        </authorList>
    </citation>
    <scope>NUCLEOTIDE SEQUENCE</scope>
    <source>
        <strain evidence="3">CGMCC 4.7299</strain>
    </source>
</reference>